<protein>
    <submittedName>
        <fullName evidence="1">Zinc finger BED domain-containing protein</fullName>
    </submittedName>
</protein>
<accession>A0ACC1YJH8</accession>
<organism evidence="1 2">
    <name type="scientific">Melia azedarach</name>
    <name type="common">Chinaberry tree</name>
    <dbReference type="NCBI Taxonomy" id="155640"/>
    <lineage>
        <taxon>Eukaryota</taxon>
        <taxon>Viridiplantae</taxon>
        <taxon>Streptophyta</taxon>
        <taxon>Embryophyta</taxon>
        <taxon>Tracheophyta</taxon>
        <taxon>Spermatophyta</taxon>
        <taxon>Magnoliopsida</taxon>
        <taxon>eudicotyledons</taxon>
        <taxon>Gunneridae</taxon>
        <taxon>Pentapetalae</taxon>
        <taxon>rosids</taxon>
        <taxon>malvids</taxon>
        <taxon>Sapindales</taxon>
        <taxon>Meliaceae</taxon>
        <taxon>Melia</taxon>
    </lineage>
</organism>
<reference evidence="1 2" key="1">
    <citation type="journal article" date="2023" name="Science">
        <title>Complex scaffold remodeling in plant triterpene biosynthesis.</title>
        <authorList>
            <person name="De La Pena R."/>
            <person name="Hodgson H."/>
            <person name="Liu J.C."/>
            <person name="Stephenson M.J."/>
            <person name="Martin A.C."/>
            <person name="Owen C."/>
            <person name="Harkess A."/>
            <person name="Leebens-Mack J."/>
            <person name="Jimenez L.E."/>
            <person name="Osbourn A."/>
            <person name="Sattely E.S."/>
        </authorList>
    </citation>
    <scope>NUCLEOTIDE SEQUENCE [LARGE SCALE GENOMIC DNA]</scope>
    <source>
        <strain evidence="2">cv. JPN11</strain>
        <tissue evidence="1">Leaf</tissue>
    </source>
</reference>
<evidence type="ECO:0000313" key="1">
    <source>
        <dbReference type="EMBL" id="KAJ4723586.1"/>
    </source>
</evidence>
<gene>
    <name evidence="1" type="ORF">OWV82_006940</name>
</gene>
<dbReference type="Proteomes" id="UP001164539">
    <property type="component" value="Chromosome 3"/>
</dbReference>
<name>A0ACC1YJH8_MELAZ</name>
<evidence type="ECO:0000313" key="2">
    <source>
        <dbReference type="Proteomes" id="UP001164539"/>
    </source>
</evidence>
<proteinExistence type="predicted"/>
<sequence length="618" mass="71539">MAMSWTWPSGLESLSEGKISLTKTNDDEVATHKCDGRRMDDDDEVEALQPHDQNKEDEMVNQDVKYSSIGDKQSGRKLKTKTIPGKRLKSKVWQVFTKYTGEDGNVWAVCNYCNHKFDGSSKKGTTHLKNHSERCRGKKRVGRGADSSTQFASKEKSVIDLINPSFDARGTITEQWNPSILNSRKVDILQVYKEGKEKLCTFLSQLSCRLSLTIQQFGSWYLFMVDYIDDRWQPKRRIINIEDATVGFPRFTQILECLCLDWKISNNICFIVSMDDHILIEEMNVRVGSLPFGEHLFHFDGLLDILQNFFAKVYHESDVVDDIEIPLNKQNFQISPINEALSMGKKVASQHFSSRGFTEVLPWDEASLTYKNFKELRDLVCSWSGSKYTTPNVLFPKFCDLHMKFLQWERSENYSIGQKASAERRQFDLMKKKYLAKYWERSKLVLVIAVVLDPRFKKDILQLWYKEIYGSDADEYFNKTFDEVTFVYNKYAKDSIDGNAKSSTTYKMLDSMGRPRTSSQAGDIASPTSELDRYLRDDKFPPVEEFDILSWWRVNVPMYPTLARMARDFLAVPISSRRVTSDSVLGRNLEKVVDCEALDYDIKLPLVCMKTWFTKPLE</sequence>
<keyword evidence="2" id="KW-1185">Reference proteome</keyword>
<comment type="caution">
    <text evidence="1">The sequence shown here is derived from an EMBL/GenBank/DDBJ whole genome shotgun (WGS) entry which is preliminary data.</text>
</comment>
<dbReference type="EMBL" id="CM051396">
    <property type="protein sequence ID" value="KAJ4723586.1"/>
    <property type="molecule type" value="Genomic_DNA"/>
</dbReference>